<keyword evidence="3 9" id="KW-0378">Hydrolase</keyword>
<dbReference type="Pfam" id="PF01055">
    <property type="entry name" value="Glyco_hydro_31_2nd"/>
    <property type="match status" value="1"/>
</dbReference>
<dbReference type="PROSITE" id="PS00025">
    <property type="entry name" value="P_TREFOIL_1"/>
    <property type="match status" value="1"/>
</dbReference>
<comment type="subcellular location">
    <subcellularLocation>
        <location evidence="1">Endomembrane system</location>
    </subcellularLocation>
</comment>
<dbReference type="SMART" id="SM00018">
    <property type="entry name" value="PD"/>
    <property type="match status" value="1"/>
</dbReference>
<evidence type="ECO:0000256" key="11">
    <source>
        <dbReference type="SAM" id="SignalP"/>
    </source>
</evidence>
<keyword evidence="4 10" id="KW-0472">Membrane</keyword>
<keyword evidence="7 9" id="KW-0326">Glycosidase</keyword>
<dbReference type="SUPFAM" id="SSF74650">
    <property type="entry name" value="Galactose mutarotase-like"/>
    <property type="match status" value="1"/>
</dbReference>
<feature type="transmembrane region" description="Helical" evidence="10">
    <location>
        <begin position="943"/>
        <end position="962"/>
    </location>
</feature>
<accession>A0A0D2VSP8</accession>
<dbReference type="SUPFAM" id="SSF51011">
    <property type="entry name" value="Glycosyl hydrolase domain"/>
    <property type="match status" value="1"/>
</dbReference>
<dbReference type="EMBL" id="KE346366">
    <property type="protein sequence ID" value="KJE94142.1"/>
    <property type="molecule type" value="Genomic_DNA"/>
</dbReference>
<keyword evidence="14" id="KW-1185">Reference proteome</keyword>
<keyword evidence="6" id="KW-0325">Glycoprotein</keyword>
<dbReference type="InterPro" id="IPR030458">
    <property type="entry name" value="Glyco_hydro_31_AS"/>
</dbReference>
<dbReference type="OrthoDB" id="5839090at2759"/>
<evidence type="ECO:0000256" key="2">
    <source>
        <dbReference type="ARBA" id="ARBA00007806"/>
    </source>
</evidence>
<dbReference type="InterPro" id="IPR011013">
    <property type="entry name" value="Gal_mutarotase_sf_dom"/>
</dbReference>
<dbReference type="Pfam" id="PF13802">
    <property type="entry name" value="Gal_mutarotas_2"/>
    <property type="match status" value="1"/>
</dbReference>
<dbReference type="InterPro" id="IPR048395">
    <property type="entry name" value="Glyco_hydro_31_C"/>
</dbReference>
<dbReference type="eggNOG" id="KOG1065">
    <property type="taxonomic scope" value="Eukaryota"/>
</dbReference>
<dbReference type="GO" id="GO:0030246">
    <property type="term" value="F:carbohydrate binding"/>
    <property type="evidence" value="ECO:0007669"/>
    <property type="project" value="InterPro"/>
</dbReference>
<dbReference type="Gene3D" id="3.20.20.80">
    <property type="entry name" value="Glycosidases"/>
    <property type="match status" value="1"/>
</dbReference>
<dbReference type="Gene3D" id="2.60.40.1180">
    <property type="entry name" value="Golgi alpha-mannosidase II"/>
    <property type="match status" value="2"/>
</dbReference>
<dbReference type="InterPro" id="IPR000322">
    <property type="entry name" value="Glyco_hydro_31_TIM"/>
</dbReference>
<evidence type="ECO:0000313" key="14">
    <source>
        <dbReference type="Proteomes" id="UP000008743"/>
    </source>
</evidence>
<evidence type="ECO:0000313" key="13">
    <source>
        <dbReference type="EMBL" id="KJE94142.1"/>
    </source>
</evidence>
<dbReference type="Gene3D" id="4.10.110.10">
    <property type="entry name" value="Spasmolytic Protein, domain 1"/>
    <property type="match status" value="1"/>
</dbReference>
<keyword evidence="11" id="KW-0732">Signal</keyword>
<comment type="caution">
    <text evidence="8">Lacks conserved residue(s) required for the propagation of feature annotation.</text>
</comment>
<dbReference type="Pfam" id="PF00088">
    <property type="entry name" value="Trefoil"/>
    <property type="match status" value="1"/>
</dbReference>
<feature type="disulfide bond" evidence="8">
    <location>
        <begin position="36"/>
        <end position="51"/>
    </location>
</feature>
<gene>
    <name evidence="13" type="ORF">CAOG_004827</name>
</gene>
<evidence type="ECO:0000256" key="9">
    <source>
        <dbReference type="RuleBase" id="RU361185"/>
    </source>
</evidence>
<reference evidence="14" key="1">
    <citation type="submission" date="2011-02" db="EMBL/GenBank/DDBJ databases">
        <title>The Genome Sequence of Capsaspora owczarzaki ATCC 30864.</title>
        <authorList>
            <person name="Russ C."/>
            <person name="Cuomo C."/>
            <person name="Burger G."/>
            <person name="Gray M.W."/>
            <person name="Holland P.W.H."/>
            <person name="King N."/>
            <person name="Lang F.B.F."/>
            <person name="Roger A.J."/>
            <person name="Ruiz-Trillo I."/>
            <person name="Young S.K."/>
            <person name="Zeng Q."/>
            <person name="Gargeya S."/>
            <person name="Alvarado L."/>
            <person name="Berlin A."/>
            <person name="Chapman S.B."/>
            <person name="Chen Z."/>
            <person name="Freedman E."/>
            <person name="Gellesch M."/>
            <person name="Goldberg J."/>
            <person name="Griggs A."/>
            <person name="Gujja S."/>
            <person name="Heilman E."/>
            <person name="Heiman D."/>
            <person name="Howarth C."/>
            <person name="Mehta T."/>
            <person name="Neiman D."/>
            <person name="Pearson M."/>
            <person name="Roberts A."/>
            <person name="Saif S."/>
            <person name="Shea T."/>
            <person name="Shenoy N."/>
            <person name="Sisk P."/>
            <person name="Stolte C."/>
            <person name="Sykes S."/>
            <person name="White J."/>
            <person name="Yandava C."/>
            <person name="Haas B."/>
            <person name="Nusbaum C."/>
            <person name="Birren B."/>
        </authorList>
    </citation>
    <scope>NUCLEOTIDE SEQUENCE</scope>
    <source>
        <strain evidence="14">ATCC 30864</strain>
    </source>
</reference>
<evidence type="ECO:0000256" key="10">
    <source>
        <dbReference type="SAM" id="Phobius"/>
    </source>
</evidence>
<dbReference type="CDD" id="cd06602">
    <property type="entry name" value="GH31_MGAM_SI_GAA"/>
    <property type="match status" value="1"/>
</dbReference>
<evidence type="ECO:0000256" key="5">
    <source>
        <dbReference type="ARBA" id="ARBA00023157"/>
    </source>
</evidence>
<dbReference type="PhylomeDB" id="A0A0D2VSP8"/>
<keyword evidence="5 8" id="KW-1015">Disulfide bond</keyword>
<dbReference type="InterPro" id="IPR017853">
    <property type="entry name" value="GH"/>
</dbReference>
<dbReference type="PANTHER" id="PTHR22762:SF131">
    <property type="entry name" value="GLYCOSIDE HYDROLASE FAMILY 31 N-TERMINAL DOMAIN-CONTAINING PROTEIN"/>
    <property type="match status" value="1"/>
</dbReference>
<sequence length="976" mass="106520">MMARVASSLSALLVLGLVLAVSAAPQCNPGGVRNDCGYVGITQQQCEAKGCCWSPLDNNPWCFNSNPPQSNYVVKSIAQTSVGYDITLTLVSAPATFGPDVVNPKVSVSYDTADQLRVRIVDSDDSSRWEVPTWLSPLPPPPTKPAANPNYVFSTAPIGQPFWFAVSRASDGKPLFNTSSTDATPFNNMVFEDQYLEISTQLPSTNYIYGIGEHVQSMRLTPDTYTLWAYDTPTPVLNNLYGAHPFYIEQRADTGKAHGVFFRNSNGQDVTLSGTSLTFRSIGGIFDFFFFMGPTPEAIVQQYTSVIGRPHMPPFWGLGFHQCRYGYKSLSDLQTVVAQYKANQIPLDTMWTDIDYMDSFKDFTWDPVNFPQSGMLSFVNSLHANKMQYVVIVDPGLANQPGYAPYDQGEKLNLFVKTGDGVTDFVGKVWPGLSVFPDFFNPSTAQFWQTQIQTFLAGVPVDGLWIDMNEISNFCNGECDSATSTTPAQAAQLLERLATSPPAGHMAGFNPVSPPYAIDNQQQHQPLNIKTLDMTVQHYGGVLEYDAHNLFGLSEALATDAALEVVRKQRSFVISRSTFPGSGRATGHWTGDNHATWDDLYYSIPGMINFQMFGIPLVGSDICGFLDDTTEELCGRWMQLGAFYPFSRNHNTLGAAPQEPYTWPSVAAISRTVLGIRYSLLSYYYSLFYLAHVQGTTVIRPLFFEFGNDTTTYTIDRQFLVGNALLVTPVLTQGASTVSGYFPQGVWYDWYTLSPAVGYSSIGSWQTLNAPFNTIPLHLRGGSIVPIQNPALVSADAHSSDFTLLVATNSTGSAQGFLFLDDGTNLAMTSYVSVTYSAAFGGAGASGQLTNQVTDTGYGSVATQRLATVKVLGVTRQTTVVSLNSALYYNFTWDAPTQVLTITNLQLPISAPFVLYWAPSTMTEAADAENHENGQSTSLQAPAIAGIVVGCLAVVALAKVIVRRRKSVVVGEYTSI</sequence>
<dbReference type="InterPro" id="IPR025887">
    <property type="entry name" value="Glyco_hydro_31_N_dom"/>
</dbReference>
<dbReference type="FunFam" id="3.20.20.80:FF:000016">
    <property type="entry name" value="Maltase-glucoamylase, intestinal"/>
    <property type="match status" value="1"/>
</dbReference>
<dbReference type="Gene3D" id="2.60.40.1760">
    <property type="entry name" value="glycosyl hydrolase (family 31)"/>
    <property type="match status" value="1"/>
</dbReference>
<feature type="signal peptide" evidence="11">
    <location>
        <begin position="1"/>
        <end position="23"/>
    </location>
</feature>
<feature type="domain" description="P-type" evidence="12">
    <location>
        <begin position="25"/>
        <end position="66"/>
    </location>
</feature>
<dbReference type="Proteomes" id="UP000008743">
    <property type="component" value="Unassembled WGS sequence"/>
</dbReference>
<dbReference type="GO" id="GO:0005975">
    <property type="term" value="P:carbohydrate metabolic process"/>
    <property type="evidence" value="ECO:0007669"/>
    <property type="project" value="InterPro"/>
</dbReference>
<evidence type="ECO:0000256" key="4">
    <source>
        <dbReference type="ARBA" id="ARBA00023136"/>
    </source>
</evidence>
<dbReference type="GO" id="GO:0004558">
    <property type="term" value="F:alpha-1,4-glucosidase activity"/>
    <property type="evidence" value="ECO:0007669"/>
    <property type="project" value="TreeGrafter"/>
</dbReference>
<name>A0A0D2VSP8_CAPO3</name>
<dbReference type="CDD" id="cd00111">
    <property type="entry name" value="Trefoil"/>
    <property type="match status" value="1"/>
</dbReference>
<dbReference type="InterPro" id="IPR013780">
    <property type="entry name" value="Glyco_hydro_b"/>
</dbReference>
<organism evidence="13 14">
    <name type="scientific">Capsaspora owczarzaki (strain ATCC 30864)</name>
    <dbReference type="NCBI Taxonomy" id="595528"/>
    <lineage>
        <taxon>Eukaryota</taxon>
        <taxon>Filasterea</taxon>
        <taxon>Capsaspora</taxon>
    </lineage>
</organism>
<dbReference type="Pfam" id="PF21365">
    <property type="entry name" value="Glyco_hydro_31_3rd"/>
    <property type="match status" value="1"/>
</dbReference>
<comment type="similarity">
    <text evidence="2 9">Belongs to the glycosyl hydrolase 31 family.</text>
</comment>
<dbReference type="InterPro" id="IPR000519">
    <property type="entry name" value="P_trefoil_dom"/>
</dbReference>
<dbReference type="PANTHER" id="PTHR22762">
    <property type="entry name" value="ALPHA-GLUCOSIDASE"/>
    <property type="match status" value="1"/>
</dbReference>
<proteinExistence type="inferred from homology"/>
<keyword evidence="10" id="KW-1133">Transmembrane helix</keyword>
<dbReference type="FunFam" id="2.60.40.1180:FF:000001">
    <property type="entry name" value="Maltase-glucoamylase, intestinal"/>
    <property type="match status" value="1"/>
</dbReference>
<dbReference type="SUPFAM" id="SSF51445">
    <property type="entry name" value="(Trans)glycosidases"/>
    <property type="match status" value="1"/>
</dbReference>
<dbReference type="InParanoid" id="A0A0D2VSP8"/>
<dbReference type="InterPro" id="IPR044913">
    <property type="entry name" value="P_trefoil_dom_sf"/>
</dbReference>
<dbReference type="RefSeq" id="XP_004347578.2">
    <property type="nucleotide sequence ID" value="XM_004347528.2"/>
</dbReference>
<evidence type="ECO:0000256" key="8">
    <source>
        <dbReference type="PROSITE-ProRule" id="PRU00779"/>
    </source>
</evidence>
<dbReference type="FunCoup" id="A0A0D2VSP8">
    <property type="interactions" value="33"/>
</dbReference>
<feature type="chain" id="PRO_5002266111" evidence="11">
    <location>
        <begin position="24"/>
        <end position="976"/>
    </location>
</feature>
<dbReference type="PROSITE" id="PS51448">
    <property type="entry name" value="P_TREFOIL_2"/>
    <property type="match status" value="1"/>
</dbReference>
<evidence type="ECO:0000256" key="7">
    <source>
        <dbReference type="ARBA" id="ARBA00023295"/>
    </source>
</evidence>
<protein>
    <submittedName>
        <fullName evidence="13">Lysosomal alpha-glucosidase</fullName>
    </submittedName>
</protein>
<evidence type="ECO:0000259" key="12">
    <source>
        <dbReference type="PROSITE" id="PS51448"/>
    </source>
</evidence>
<evidence type="ECO:0000256" key="1">
    <source>
        <dbReference type="ARBA" id="ARBA00004308"/>
    </source>
</evidence>
<evidence type="ECO:0000256" key="3">
    <source>
        <dbReference type="ARBA" id="ARBA00022801"/>
    </source>
</evidence>
<dbReference type="AlphaFoldDB" id="A0A0D2VSP8"/>
<dbReference type="CDD" id="cd14752">
    <property type="entry name" value="GH31_N"/>
    <property type="match status" value="1"/>
</dbReference>
<evidence type="ECO:0000256" key="6">
    <source>
        <dbReference type="ARBA" id="ARBA00023180"/>
    </source>
</evidence>
<keyword evidence="10" id="KW-0812">Transmembrane</keyword>
<dbReference type="STRING" id="595528.A0A0D2VSP8"/>
<dbReference type="InterPro" id="IPR017957">
    <property type="entry name" value="P_trefoil_CS"/>
</dbReference>
<dbReference type="GO" id="GO:0012505">
    <property type="term" value="C:endomembrane system"/>
    <property type="evidence" value="ECO:0007669"/>
    <property type="project" value="UniProtKB-SubCell"/>
</dbReference>
<dbReference type="PROSITE" id="PS00129">
    <property type="entry name" value="GLYCOSYL_HYDROL_F31_1"/>
    <property type="match status" value="1"/>
</dbReference>